<dbReference type="Pfam" id="PF01966">
    <property type="entry name" value="HD"/>
    <property type="match status" value="1"/>
</dbReference>
<dbReference type="EMBL" id="WJQR01000013">
    <property type="protein sequence ID" value="MRI82528.1"/>
    <property type="molecule type" value="Genomic_DNA"/>
</dbReference>
<reference evidence="4 5" key="1">
    <citation type="submission" date="2019-11" db="EMBL/GenBank/DDBJ databases">
        <title>Characterisation of Fundicoccus ignavus gen. nov. sp. nov., a novel genus of the family Aerococcaceae isolated from bulk tank milk.</title>
        <authorList>
            <person name="Siebert A."/>
            <person name="Huptas C."/>
            <person name="Wenning M."/>
            <person name="Scherer S."/>
            <person name="Doll E.V."/>
        </authorList>
    </citation>
    <scope>NUCLEOTIDE SEQUENCE [LARGE SCALE GENOMIC DNA]</scope>
    <source>
        <strain evidence="2 5">DSM 109653</strain>
        <strain evidence="3 4">WS4759</strain>
    </source>
</reference>
<dbReference type="AlphaFoldDB" id="A0A6I2GN87"/>
<evidence type="ECO:0000313" key="2">
    <source>
        <dbReference type="EMBL" id="MRI82528.1"/>
    </source>
</evidence>
<dbReference type="InterPro" id="IPR006674">
    <property type="entry name" value="HD_domain"/>
</dbReference>
<dbReference type="CDD" id="cd00077">
    <property type="entry name" value="HDc"/>
    <property type="match status" value="1"/>
</dbReference>
<protein>
    <submittedName>
        <fullName evidence="3">HD domain-containing protein</fullName>
    </submittedName>
</protein>
<dbReference type="Proteomes" id="UP000430975">
    <property type="component" value="Unassembled WGS sequence"/>
</dbReference>
<evidence type="ECO:0000313" key="5">
    <source>
        <dbReference type="Proteomes" id="UP000469870"/>
    </source>
</evidence>
<evidence type="ECO:0000313" key="3">
    <source>
        <dbReference type="EMBL" id="MRI84985.1"/>
    </source>
</evidence>
<dbReference type="SUPFAM" id="SSF109604">
    <property type="entry name" value="HD-domain/PDEase-like"/>
    <property type="match status" value="1"/>
</dbReference>
<gene>
    <name evidence="3" type="ORF">GIY09_03600</name>
    <name evidence="2" type="ORF">GIY11_10965</name>
</gene>
<dbReference type="RefSeq" id="WP_153862611.1">
    <property type="nucleotide sequence ID" value="NZ_WJQR01000013.1"/>
</dbReference>
<dbReference type="EMBL" id="WJQS01000002">
    <property type="protein sequence ID" value="MRI84985.1"/>
    <property type="molecule type" value="Genomic_DNA"/>
</dbReference>
<feature type="domain" description="HD" evidence="1">
    <location>
        <begin position="38"/>
        <end position="139"/>
    </location>
</feature>
<keyword evidence="4" id="KW-1185">Reference proteome</keyword>
<proteinExistence type="predicted"/>
<comment type="caution">
    <text evidence="3">The sequence shown here is derived from an EMBL/GenBank/DDBJ whole genome shotgun (WGS) entry which is preliminary data.</text>
</comment>
<dbReference type="Gene3D" id="1.10.3210.10">
    <property type="entry name" value="Hypothetical protein af1432"/>
    <property type="match status" value="1"/>
</dbReference>
<dbReference type="Proteomes" id="UP000469870">
    <property type="component" value="Unassembled WGS sequence"/>
</dbReference>
<name>A0A6I2GN87_9LACT</name>
<sequence>MALKWQEDKEYLELIEDLIEHEDVKSLENFVHHKVTNRLAHSISVSYSSFCWARRLNLNTRAIARAGLLHDLFFYESETKNEVGGRGHNYEHPRIACENAMKITELSELEQDIILKHMAGTTLDVPKYPESLIVTLMDKQCAIQECAGGFKKFIAKHVNRTKELALQLVAIQPNYESYLTYQGVDEREM</sequence>
<evidence type="ECO:0000259" key="1">
    <source>
        <dbReference type="Pfam" id="PF01966"/>
    </source>
</evidence>
<dbReference type="InterPro" id="IPR003607">
    <property type="entry name" value="HD/PDEase_dom"/>
</dbReference>
<organism evidence="3 4">
    <name type="scientific">Fundicoccus ignavus</name>
    <dbReference type="NCBI Taxonomy" id="2664442"/>
    <lineage>
        <taxon>Bacteria</taxon>
        <taxon>Bacillati</taxon>
        <taxon>Bacillota</taxon>
        <taxon>Bacilli</taxon>
        <taxon>Lactobacillales</taxon>
        <taxon>Aerococcaceae</taxon>
        <taxon>Fundicoccus</taxon>
    </lineage>
</organism>
<accession>A0A6I2GN87</accession>
<evidence type="ECO:0000313" key="4">
    <source>
        <dbReference type="Proteomes" id="UP000430975"/>
    </source>
</evidence>